<protein>
    <submittedName>
        <fullName evidence="2">Putative ixodes 10 kDa peptide protein</fullName>
    </submittedName>
</protein>
<sequence length="122" mass="13547">MLLLRKMQLVVLAMVLILPALKSGALLSGAETDMDCAQLIIDGGMKECIREGYDFFEDYDPYSCELKCNEGGRDRLPLPKVCSGGDVNCTPDVKSILVQWHEKVKNKQKKIVKAWCPASQGK</sequence>
<reference evidence="2" key="1">
    <citation type="submission" date="2012-12" db="EMBL/GenBank/DDBJ databases">
        <title>Identification and characterization of a phenylalanine ammonia-lyase gene family in Isatis indigotica Fort.</title>
        <authorList>
            <person name="Liu Q."/>
            <person name="Chen J."/>
            <person name="Zhou X."/>
            <person name="Di P."/>
            <person name="Xiao Y."/>
            <person name="Xuan H."/>
            <person name="Zhang L."/>
            <person name="Chen W."/>
        </authorList>
    </citation>
    <scope>NUCLEOTIDE SEQUENCE</scope>
    <source>
        <tissue evidence="2">Salivary gland</tissue>
    </source>
</reference>
<dbReference type="AlphaFoldDB" id="A0A0K8RC68"/>
<proteinExistence type="evidence at transcript level"/>
<organism evidence="2">
    <name type="scientific">Ixodes ricinus</name>
    <name type="common">Common tick</name>
    <name type="synonym">Acarus ricinus</name>
    <dbReference type="NCBI Taxonomy" id="34613"/>
    <lineage>
        <taxon>Eukaryota</taxon>
        <taxon>Metazoa</taxon>
        <taxon>Ecdysozoa</taxon>
        <taxon>Arthropoda</taxon>
        <taxon>Chelicerata</taxon>
        <taxon>Arachnida</taxon>
        <taxon>Acari</taxon>
        <taxon>Parasitiformes</taxon>
        <taxon>Ixodida</taxon>
        <taxon>Ixodoidea</taxon>
        <taxon>Ixodidae</taxon>
        <taxon>Ixodinae</taxon>
        <taxon>Ixodes</taxon>
    </lineage>
</organism>
<accession>A0A0K8RC68</accession>
<evidence type="ECO:0000256" key="1">
    <source>
        <dbReference type="SAM" id="SignalP"/>
    </source>
</evidence>
<feature type="signal peptide" evidence="1">
    <location>
        <begin position="1"/>
        <end position="24"/>
    </location>
</feature>
<evidence type="ECO:0000313" key="2">
    <source>
        <dbReference type="EMBL" id="JAA68458.1"/>
    </source>
</evidence>
<name>A0A0K8RC68_IXORI</name>
<dbReference type="EMBL" id="GADI01005350">
    <property type="protein sequence ID" value="JAA68458.1"/>
    <property type="molecule type" value="mRNA"/>
</dbReference>
<keyword evidence="1" id="KW-0732">Signal</keyword>
<feature type="chain" id="PRO_5005516808" evidence="1">
    <location>
        <begin position="25"/>
        <end position="122"/>
    </location>
</feature>